<dbReference type="Proteomes" id="UP000479114">
    <property type="component" value="Chromosome"/>
</dbReference>
<protein>
    <submittedName>
        <fullName evidence="1">Exosporium protein C</fullName>
    </submittedName>
</protein>
<evidence type="ECO:0000313" key="2">
    <source>
        <dbReference type="Proteomes" id="UP000479114"/>
    </source>
</evidence>
<organism evidence="1 2">
    <name type="scientific">Paenibacillus rhizovicinus</name>
    <dbReference type="NCBI Taxonomy" id="2704463"/>
    <lineage>
        <taxon>Bacteria</taxon>
        <taxon>Bacillati</taxon>
        <taxon>Bacillota</taxon>
        <taxon>Bacilli</taxon>
        <taxon>Bacillales</taxon>
        <taxon>Paenibacillaceae</taxon>
        <taxon>Paenibacillus</taxon>
    </lineage>
</organism>
<gene>
    <name evidence="1" type="ORF">GZH47_00195</name>
</gene>
<reference evidence="1 2" key="1">
    <citation type="submission" date="2020-02" db="EMBL/GenBank/DDBJ databases">
        <title>Paenibacillus sp. nov., isolated from rhizosphere soil of tomato.</title>
        <authorList>
            <person name="Weon H.-Y."/>
            <person name="Lee S.A."/>
        </authorList>
    </citation>
    <scope>NUCLEOTIDE SEQUENCE [LARGE SCALE GENOMIC DNA]</scope>
    <source>
        <strain evidence="1 2">14171R-81</strain>
    </source>
</reference>
<dbReference type="AlphaFoldDB" id="A0A6C0NTG3"/>
<accession>A0A6C0NTG3</accession>
<dbReference type="KEGG" id="prz:GZH47_00195"/>
<keyword evidence="2" id="KW-1185">Reference proteome</keyword>
<sequence>MAQLIDYNVSVPAVATNQVAITVPITPNKIILAQLGIFVLPQFANNNRVQLVATFGAQAVETTVDNTPPLLFRVFRDTQEIYYGVQGTESGFEHFYMVTFQVIDINVSSGAHSYSFFVENLESNTVAQIIGPMNVSAAVYAV</sequence>
<name>A0A6C0NTG3_9BACL</name>
<dbReference type="RefSeq" id="WP_162637971.1">
    <property type="nucleotide sequence ID" value="NZ_CP048286.1"/>
</dbReference>
<proteinExistence type="predicted"/>
<dbReference type="EMBL" id="CP048286">
    <property type="protein sequence ID" value="QHW29401.1"/>
    <property type="molecule type" value="Genomic_DNA"/>
</dbReference>
<evidence type="ECO:0000313" key="1">
    <source>
        <dbReference type="EMBL" id="QHW29401.1"/>
    </source>
</evidence>